<organism evidence="8 9">
    <name type="scientific">Bursaphelenchus okinawaensis</name>
    <dbReference type="NCBI Taxonomy" id="465554"/>
    <lineage>
        <taxon>Eukaryota</taxon>
        <taxon>Metazoa</taxon>
        <taxon>Ecdysozoa</taxon>
        <taxon>Nematoda</taxon>
        <taxon>Chromadorea</taxon>
        <taxon>Rhabditida</taxon>
        <taxon>Tylenchina</taxon>
        <taxon>Tylenchomorpha</taxon>
        <taxon>Aphelenchoidea</taxon>
        <taxon>Aphelenchoididae</taxon>
        <taxon>Bursaphelenchus</taxon>
    </lineage>
</organism>
<evidence type="ECO:0000256" key="2">
    <source>
        <dbReference type="ARBA" id="ARBA00022525"/>
    </source>
</evidence>
<protein>
    <recommendedName>
        <fullName evidence="7">CTCK domain-containing protein</fullName>
    </recommendedName>
</protein>
<proteinExistence type="predicted"/>
<evidence type="ECO:0000256" key="1">
    <source>
        <dbReference type="ARBA" id="ARBA00004613"/>
    </source>
</evidence>
<evidence type="ECO:0000259" key="7">
    <source>
        <dbReference type="SMART" id="SM00041"/>
    </source>
</evidence>
<dbReference type="Gene3D" id="2.10.90.10">
    <property type="entry name" value="Cystine-knot cytokines"/>
    <property type="match status" value="1"/>
</dbReference>
<evidence type="ECO:0000256" key="6">
    <source>
        <dbReference type="SAM" id="Phobius"/>
    </source>
</evidence>
<keyword evidence="6" id="KW-0472">Membrane</keyword>
<reference evidence="8" key="1">
    <citation type="submission" date="2020-09" db="EMBL/GenBank/DDBJ databases">
        <authorList>
            <person name="Kikuchi T."/>
        </authorList>
    </citation>
    <scope>NUCLEOTIDE SEQUENCE</scope>
    <source>
        <strain evidence="8">SH1</strain>
    </source>
</reference>
<keyword evidence="4" id="KW-1015">Disulfide bond</keyword>
<keyword evidence="3" id="KW-0732">Signal</keyword>
<keyword evidence="2" id="KW-0964">Secreted</keyword>
<evidence type="ECO:0000256" key="4">
    <source>
        <dbReference type="ARBA" id="ARBA00023157"/>
    </source>
</evidence>
<feature type="domain" description="CTCK" evidence="7">
    <location>
        <begin position="163"/>
        <end position="245"/>
    </location>
</feature>
<evidence type="ECO:0000313" key="9">
    <source>
        <dbReference type="Proteomes" id="UP000614601"/>
    </source>
</evidence>
<dbReference type="EMBL" id="CAJFDH010000005">
    <property type="protein sequence ID" value="CAD5224957.1"/>
    <property type="molecule type" value="Genomic_DNA"/>
</dbReference>
<keyword evidence="9" id="KW-1185">Reference proteome</keyword>
<comment type="subcellular location">
    <subcellularLocation>
        <location evidence="1">Secreted</location>
    </subcellularLocation>
</comment>
<dbReference type="EMBL" id="CAJFCW020000005">
    <property type="protein sequence ID" value="CAG9120368.1"/>
    <property type="molecule type" value="Genomic_DNA"/>
</dbReference>
<dbReference type="InterPro" id="IPR029034">
    <property type="entry name" value="Cystine-knot_cytokine"/>
</dbReference>
<dbReference type="OrthoDB" id="5853262at2759"/>
<dbReference type="Proteomes" id="UP000614601">
    <property type="component" value="Unassembled WGS sequence"/>
</dbReference>
<accession>A0A811LBQ2</accession>
<name>A0A811LBQ2_9BILA</name>
<dbReference type="InterPro" id="IPR004133">
    <property type="entry name" value="DAN_dom"/>
</dbReference>
<feature type="compositionally biased region" description="Polar residues" evidence="5">
    <location>
        <begin position="16"/>
        <end position="30"/>
    </location>
</feature>
<evidence type="ECO:0000256" key="5">
    <source>
        <dbReference type="SAM" id="MobiDB-lite"/>
    </source>
</evidence>
<gene>
    <name evidence="8" type="ORF">BOKJ2_LOCUS11338</name>
</gene>
<dbReference type="SMART" id="SM00041">
    <property type="entry name" value="CT"/>
    <property type="match status" value="1"/>
</dbReference>
<feature type="transmembrane region" description="Helical" evidence="6">
    <location>
        <begin position="137"/>
        <end position="157"/>
    </location>
</feature>
<sequence>MDVNGEPKPAARRSGLSKQAGQVTCHTNATRLPEAHGYGSSAKEELSRCCSRRNGDNWRQSDNKLNQTECNRTDAKCCQNEVKCTVCTRTYRILQNLEATETTNSCDNYFTTRFYSNPSLQLKVQLPCFTMISRLRMMLLVCIILFLLFRTGSAATLKSTCKKIGYRSFIDEAGCDLMAVYVNRCSGFCVSMSFANPLKQNQLSVWGRCCRMVEIEMIDVTVNCGTYNKTVQVPSAKECACSECA</sequence>
<evidence type="ECO:0000256" key="3">
    <source>
        <dbReference type="ARBA" id="ARBA00022729"/>
    </source>
</evidence>
<evidence type="ECO:0000313" key="8">
    <source>
        <dbReference type="EMBL" id="CAD5224957.1"/>
    </source>
</evidence>
<dbReference type="AlphaFoldDB" id="A0A811LBQ2"/>
<dbReference type="Proteomes" id="UP000783686">
    <property type="component" value="Unassembled WGS sequence"/>
</dbReference>
<dbReference type="Pfam" id="PF03045">
    <property type="entry name" value="DAN"/>
    <property type="match status" value="1"/>
</dbReference>
<comment type="caution">
    <text evidence="8">The sequence shown here is derived from an EMBL/GenBank/DDBJ whole genome shotgun (WGS) entry which is preliminary data.</text>
</comment>
<dbReference type="InterPro" id="IPR006207">
    <property type="entry name" value="Cys_knot_C"/>
</dbReference>
<keyword evidence="6" id="KW-0812">Transmembrane</keyword>
<feature type="region of interest" description="Disordered" evidence="5">
    <location>
        <begin position="1"/>
        <end position="39"/>
    </location>
</feature>
<dbReference type="GO" id="GO:0005576">
    <property type="term" value="C:extracellular region"/>
    <property type="evidence" value="ECO:0007669"/>
    <property type="project" value="UniProtKB-SubCell"/>
</dbReference>
<keyword evidence="6" id="KW-1133">Transmembrane helix</keyword>